<gene>
    <name evidence="4" type="ORF">ACFO0J_15965</name>
</gene>
<dbReference type="InterPro" id="IPR017850">
    <property type="entry name" value="Alkaline_phosphatase_core_sf"/>
</dbReference>
<evidence type="ECO:0000256" key="1">
    <source>
        <dbReference type="ARBA" id="ARBA00008779"/>
    </source>
</evidence>
<dbReference type="Pfam" id="PF00884">
    <property type="entry name" value="Sulfatase"/>
    <property type="match status" value="1"/>
</dbReference>
<comment type="similarity">
    <text evidence="1">Belongs to the sulfatase family.</text>
</comment>
<comment type="caution">
    <text evidence="4">The sequence shown here is derived from an EMBL/GenBank/DDBJ whole genome shotgun (WGS) entry which is preliminary data.</text>
</comment>
<evidence type="ECO:0000313" key="4">
    <source>
        <dbReference type="EMBL" id="MFC4299539.1"/>
    </source>
</evidence>
<dbReference type="Gene3D" id="3.40.720.10">
    <property type="entry name" value="Alkaline Phosphatase, subunit A"/>
    <property type="match status" value="1"/>
</dbReference>
<keyword evidence="5" id="KW-1185">Reference proteome</keyword>
<dbReference type="EMBL" id="JBHSDY010000010">
    <property type="protein sequence ID" value="MFC4299539.1"/>
    <property type="molecule type" value="Genomic_DNA"/>
</dbReference>
<evidence type="ECO:0000313" key="5">
    <source>
        <dbReference type="Proteomes" id="UP001595756"/>
    </source>
</evidence>
<dbReference type="InterPro" id="IPR000917">
    <property type="entry name" value="Sulfatase_N"/>
</dbReference>
<accession>A0ABV8S380</accession>
<dbReference type="Proteomes" id="UP001595756">
    <property type="component" value="Unassembled WGS sequence"/>
</dbReference>
<feature type="domain" description="Sulfatase N-terminal" evidence="3">
    <location>
        <begin position="26"/>
        <end position="455"/>
    </location>
</feature>
<dbReference type="PANTHER" id="PTHR42693">
    <property type="entry name" value="ARYLSULFATASE FAMILY MEMBER"/>
    <property type="match status" value="1"/>
</dbReference>
<dbReference type="RefSeq" id="WP_376814067.1">
    <property type="nucleotide sequence ID" value="NZ_JBHSDY010000010.1"/>
</dbReference>
<dbReference type="PANTHER" id="PTHR42693:SF53">
    <property type="entry name" value="ENDO-4-O-SULFATASE"/>
    <property type="match status" value="1"/>
</dbReference>
<dbReference type="InterPro" id="IPR050738">
    <property type="entry name" value="Sulfatase"/>
</dbReference>
<sequence>MLLAACDDGGSSRRVADAAPAESGKPNIIFVMMDDVGIDQMTSFGYGGANPPKMPNMDAVAQAGIRFRNTWSQPECSPARASFFVGRYPTRTRIYQAIGPSDLANSQLSPYEVTIPQLLRKAGYENGMFGKYHLGGPENNQAVNTGPAQFGWDYFYGWIGGLPDSIDVQAGGGATSGGATCGFVPGAAVAPVGAARGACYFPDNSCKLVDATTGPDVAGLQCLAAGGILDPGVTACGVKPAGIDFSRYNAYYVSPLMILDNGREEKVPPQDPRARGYRTTIETDAAIDWINARAAGKPWMATVSYTSAHTPWQQPPAALMPDLAGVTAFDNLDCTSTGAATTLRTLQNRMTQALDTEFGRLLVETGIATWNPDGSLNYDPEASNTVIVIVGDNGSLGTAVKLPFDGARAKGTAYQTGVWVPLIVAGRGVAEPDRDVEHMVNGVDLFELFGELAGIDVRQELPVSRPVDSVGIQAYLKNPAQPSLRQANFTIGGLNQQANGGRNGPCVVGTSPGTCTQIPTSKSVCEDNGGFWWGVGHDPLAPYDGDDTETYETCAKVNQVRYATNNAALMYEILPDQSAAVRNERYKLVRNTFTRFDTVEGIIKEVEVEFYEVDQAKGNAVMLDRDGASKINLDGTPKPGWTIEEDQAYKDLKVRMDRLLASGVVCEGDGNTDGIVNQADLDNWGRIYSGWEKSSVYDFAGHTAGSPPDSLTDGFDRDIISLQLGKTCVYPPSVY</sequence>
<evidence type="ECO:0000259" key="3">
    <source>
        <dbReference type="Pfam" id="PF00884"/>
    </source>
</evidence>
<evidence type="ECO:0000256" key="2">
    <source>
        <dbReference type="ARBA" id="ARBA00022801"/>
    </source>
</evidence>
<keyword evidence="2" id="KW-0378">Hydrolase</keyword>
<name>A0ABV8S380_9BURK</name>
<proteinExistence type="inferred from homology"/>
<dbReference type="SUPFAM" id="SSF53649">
    <property type="entry name" value="Alkaline phosphatase-like"/>
    <property type="match status" value="1"/>
</dbReference>
<organism evidence="4 5">
    <name type="scientific">Castellaniella hirudinis</name>
    <dbReference type="NCBI Taxonomy" id="1144617"/>
    <lineage>
        <taxon>Bacteria</taxon>
        <taxon>Pseudomonadati</taxon>
        <taxon>Pseudomonadota</taxon>
        <taxon>Betaproteobacteria</taxon>
        <taxon>Burkholderiales</taxon>
        <taxon>Alcaligenaceae</taxon>
        <taxon>Castellaniella</taxon>
    </lineage>
</organism>
<protein>
    <submittedName>
        <fullName evidence="4">Sulfatase-like hydrolase/transferase</fullName>
    </submittedName>
</protein>
<reference evidence="5" key="1">
    <citation type="journal article" date="2019" name="Int. J. Syst. Evol. Microbiol.">
        <title>The Global Catalogue of Microorganisms (GCM) 10K type strain sequencing project: providing services to taxonomists for standard genome sequencing and annotation.</title>
        <authorList>
            <consortium name="The Broad Institute Genomics Platform"/>
            <consortium name="The Broad Institute Genome Sequencing Center for Infectious Disease"/>
            <person name="Wu L."/>
            <person name="Ma J."/>
        </authorList>
    </citation>
    <scope>NUCLEOTIDE SEQUENCE [LARGE SCALE GENOMIC DNA]</scope>
    <source>
        <strain evidence="5">CGMCC 1.19029</strain>
    </source>
</reference>